<dbReference type="SFLD" id="SFLDS00029">
    <property type="entry name" value="Radical_SAM"/>
    <property type="match status" value="1"/>
</dbReference>
<keyword evidence="4" id="KW-0004">4Fe-4S</keyword>
<dbReference type="PANTHER" id="PTHR43787">
    <property type="entry name" value="FEMO COFACTOR BIOSYNTHESIS PROTEIN NIFB-RELATED"/>
    <property type="match status" value="1"/>
</dbReference>
<evidence type="ECO:0000256" key="2">
    <source>
        <dbReference type="ARBA" id="ARBA00005155"/>
    </source>
</evidence>
<dbReference type="Gene3D" id="3.20.20.70">
    <property type="entry name" value="Aldolase class I"/>
    <property type="match status" value="1"/>
</dbReference>
<keyword evidence="6" id="KW-0479">Metal-binding</keyword>
<reference evidence="12" key="1">
    <citation type="journal article" date="2015" name="Nature">
        <title>Complex archaea that bridge the gap between prokaryotes and eukaryotes.</title>
        <authorList>
            <person name="Spang A."/>
            <person name="Saw J.H."/>
            <person name="Jorgensen S.L."/>
            <person name="Zaremba-Niedzwiedzka K."/>
            <person name="Martijn J."/>
            <person name="Lind A.E."/>
            <person name="van Eijk R."/>
            <person name="Schleper C."/>
            <person name="Guy L."/>
            <person name="Ettema T.J."/>
        </authorList>
    </citation>
    <scope>NUCLEOTIDE SEQUENCE</scope>
</reference>
<dbReference type="PANTHER" id="PTHR43787:SF13">
    <property type="entry name" value="FEMO COFACTOR BIOSYNTHESIS PROTEIN NIFB"/>
    <property type="match status" value="1"/>
</dbReference>
<evidence type="ECO:0000256" key="6">
    <source>
        <dbReference type="ARBA" id="ARBA00022723"/>
    </source>
</evidence>
<dbReference type="Pfam" id="PF04055">
    <property type="entry name" value="Radical_SAM"/>
    <property type="match status" value="1"/>
</dbReference>
<evidence type="ECO:0000313" key="12">
    <source>
        <dbReference type="EMBL" id="KKN30961.1"/>
    </source>
</evidence>
<comment type="cofactor">
    <cofactor evidence="1">
        <name>[4Fe-4S] cluster</name>
        <dbReference type="ChEBI" id="CHEBI:49883"/>
    </cofactor>
</comment>
<gene>
    <name evidence="12" type="ORF">LCGC14_0828840</name>
</gene>
<dbReference type="SUPFAM" id="SSF102114">
    <property type="entry name" value="Radical SAM enzymes"/>
    <property type="match status" value="1"/>
</dbReference>
<feature type="domain" description="Radical SAM core" evidence="11">
    <location>
        <begin position="57"/>
        <end position="288"/>
    </location>
</feature>
<dbReference type="InterPro" id="IPR013785">
    <property type="entry name" value="Aldolase_TIM"/>
</dbReference>
<comment type="caution">
    <text evidence="12">The sequence shown here is derived from an EMBL/GenBank/DDBJ whole genome shotgun (WGS) entry which is preliminary data.</text>
</comment>
<evidence type="ECO:0000256" key="5">
    <source>
        <dbReference type="ARBA" id="ARBA00022691"/>
    </source>
</evidence>
<evidence type="ECO:0000256" key="7">
    <source>
        <dbReference type="ARBA" id="ARBA00023004"/>
    </source>
</evidence>
<keyword evidence="8" id="KW-0411">Iron-sulfur</keyword>
<dbReference type="CDD" id="cd01335">
    <property type="entry name" value="Radical_SAM"/>
    <property type="match status" value="1"/>
</dbReference>
<proteinExistence type="inferred from homology"/>
<keyword evidence="7" id="KW-0408">Iron</keyword>
<keyword evidence="5" id="KW-0949">S-adenosyl-L-methionine</keyword>
<evidence type="ECO:0000256" key="3">
    <source>
        <dbReference type="ARBA" id="ARBA00006804"/>
    </source>
</evidence>
<dbReference type="PROSITE" id="PS51918">
    <property type="entry name" value="RADICAL_SAM"/>
    <property type="match status" value="1"/>
</dbReference>
<organism evidence="12">
    <name type="scientific">marine sediment metagenome</name>
    <dbReference type="NCBI Taxonomy" id="412755"/>
    <lineage>
        <taxon>unclassified sequences</taxon>
        <taxon>metagenomes</taxon>
        <taxon>ecological metagenomes</taxon>
    </lineage>
</organism>
<name>A0A0F9S1F7_9ZZZZ</name>
<evidence type="ECO:0000256" key="8">
    <source>
        <dbReference type="ARBA" id="ARBA00023014"/>
    </source>
</evidence>
<evidence type="ECO:0000256" key="4">
    <source>
        <dbReference type="ARBA" id="ARBA00022485"/>
    </source>
</evidence>
<dbReference type="GO" id="GO:0046872">
    <property type="term" value="F:metal ion binding"/>
    <property type="evidence" value="ECO:0007669"/>
    <property type="project" value="UniProtKB-KW"/>
</dbReference>
<dbReference type="GO" id="GO:0016829">
    <property type="term" value="F:lyase activity"/>
    <property type="evidence" value="ECO:0007669"/>
    <property type="project" value="UniProtKB-KW"/>
</dbReference>
<evidence type="ECO:0000256" key="9">
    <source>
        <dbReference type="ARBA" id="ARBA00023231"/>
    </source>
</evidence>
<dbReference type="AlphaFoldDB" id="A0A0F9S1F7"/>
<dbReference type="InterPro" id="IPR058240">
    <property type="entry name" value="rSAM_sf"/>
</dbReference>
<dbReference type="InterPro" id="IPR007197">
    <property type="entry name" value="rSAM"/>
</dbReference>
<evidence type="ECO:0000256" key="10">
    <source>
        <dbReference type="ARBA" id="ARBA00023239"/>
    </source>
</evidence>
<evidence type="ECO:0000256" key="1">
    <source>
        <dbReference type="ARBA" id="ARBA00001966"/>
    </source>
</evidence>
<protein>
    <recommendedName>
        <fullName evidence="11">Radical SAM core domain-containing protein</fullName>
    </recommendedName>
</protein>
<dbReference type="GO" id="GO:0051539">
    <property type="term" value="F:4 iron, 4 sulfur cluster binding"/>
    <property type="evidence" value="ECO:0007669"/>
    <property type="project" value="UniProtKB-KW"/>
</dbReference>
<sequence>MPNPNPEREPIRYVMRDGESKLIPPFPIDPWELTKQTRKVVCKEVNGVVHRKYIDFYAVGVYGGIATAYSVGCNFRCIFCWVDWSRDWPELYGDYYSPDMVYSKLRQVMLVKGLKRARISGAEPTLCPDHLCAVLDLVHQDSDAFDLFVIETNGVVLAHDKSLATRLAKYASRNSSDGTVGHVRLSIRGGLPESFEEKTGNEKSFVDLPFKAARKLWDAGVSFHVTVVVDPRFTSEEDKATIYRKLKSIDPMLQKEVEEEFLSPYPHALVRLRAVGRTDVTGKEMKLKERAALRRKPPY</sequence>
<comment type="similarity">
    <text evidence="3">Belongs to the radical SAM superfamily. NifB family.</text>
</comment>
<comment type="pathway">
    <text evidence="2">Cofactor biosynthesis; Fe-Mo cofactor biosynthesis.</text>
</comment>
<keyword evidence="9" id="KW-0535">Nitrogen fixation</keyword>
<keyword evidence="10" id="KW-0456">Lyase</keyword>
<accession>A0A0F9S1F7</accession>
<dbReference type="EMBL" id="LAZR01002368">
    <property type="protein sequence ID" value="KKN30961.1"/>
    <property type="molecule type" value="Genomic_DNA"/>
</dbReference>
<evidence type="ECO:0000259" key="11">
    <source>
        <dbReference type="PROSITE" id="PS51918"/>
    </source>
</evidence>